<organism evidence="1 2">
    <name type="scientific">Gossypium davidsonii</name>
    <name type="common">Davidson's cotton</name>
    <name type="synonym">Gossypium klotzschianum subsp. davidsonii</name>
    <dbReference type="NCBI Taxonomy" id="34287"/>
    <lineage>
        <taxon>Eukaryota</taxon>
        <taxon>Viridiplantae</taxon>
        <taxon>Streptophyta</taxon>
        <taxon>Embryophyta</taxon>
        <taxon>Tracheophyta</taxon>
        <taxon>Spermatophyta</taxon>
        <taxon>Magnoliopsida</taxon>
        <taxon>eudicotyledons</taxon>
        <taxon>Gunneridae</taxon>
        <taxon>Pentapetalae</taxon>
        <taxon>rosids</taxon>
        <taxon>malvids</taxon>
        <taxon>Malvales</taxon>
        <taxon>Malvaceae</taxon>
        <taxon>Malvoideae</taxon>
        <taxon>Gossypium</taxon>
    </lineage>
</organism>
<feature type="non-terminal residue" evidence="1">
    <location>
        <position position="18"/>
    </location>
</feature>
<proteinExistence type="predicted"/>
<dbReference type="Proteomes" id="UP000593561">
    <property type="component" value="Unassembled WGS sequence"/>
</dbReference>
<evidence type="ECO:0000313" key="2">
    <source>
        <dbReference type="Proteomes" id="UP000593561"/>
    </source>
</evidence>
<dbReference type="AlphaFoldDB" id="A0A7J8QVR9"/>
<dbReference type="EMBL" id="JABFAC010000001">
    <property type="protein sequence ID" value="MBA0605669.1"/>
    <property type="molecule type" value="Genomic_DNA"/>
</dbReference>
<sequence length="18" mass="2078">MELLDGHYDILTLIGYLV</sequence>
<accession>A0A7J8QVR9</accession>
<protein>
    <submittedName>
        <fullName evidence="1">Uncharacterized protein</fullName>
    </submittedName>
</protein>
<name>A0A7J8QVR9_GOSDV</name>
<reference evidence="1 2" key="1">
    <citation type="journal article" date="2019" name="Genome Biol. Evol.">
        <title>Insights into the evolution of the New World diploid cottons (Gossypium, subgenus Houzingenia) based on genome sequencing.</title>
        <authorList>
            <person name="Grover C.E."/>
            <person name="Arick M.A. 2nd"/>
            <person name="Thrash A."/>
            <person name="Conover J.L."/>
            <person name="Sanders W.S."/>
            <person name="Peterson D.G."/>
            <person name="Frelichowski J.E."/>
            <person name="Scheffler J.A."/>
            <person name="Scheffler B.E."/>
            <person name="Wendel J.F."/>
        </authorList>
    </citation>
    <scope>NUCLEOTIDE SEQUENCE [LARGE SCALE GENOMIC DNA]</scope>
    <source>
        <strain evidence="1">27</strain>
        <tissue evidence="1">Leaf</tissue>
    </source>
</reference>
<gene>
    <name evidence="1" type="ORF">Godav_018220</name>
</gene>
<keyword evidence="2" id="KW-1185">Reference proteome</keyword>
<evidence type="ECO:0000313" key="1">
    <source>
        <dbReference type="EMBL" id="MBA0605669.1"/>
    </source>
</evidence>
<comment type="caution">
    <text evidence="1">The sequence shown here is derived from an EMBL/GenBank/DDBJ whole genome shotgun (WGS) entry which is preliminary data.</text>
</comment>